<dbReference type="EMBL" id="JACXAE010000128">
    <property type="protein sequence ID" value="MBD2778579.1"/>
    <property type="molecule type" value="Genomic_DNA"/>
</dbReference>
<dbReference type="Proteomes" id="UP000629098">
    <property type="component" value="Unassembled WGS sequence"/>
</dbReference>
<dbReference type="Pfam" id="PF11103">
    <property type="entry name" value="DUF2887"/>
    <property type="match status" value="1"/>
</dbReference>
<keyword evidence="2" id="KW-1185">Reference proteome</keyword>
<name>A0A8J6XU82_9CYAN</name>
<organism evidence="1 2">
    <name type="scientific">Iningainema tapete BLCC-T55</name>
    <dbReference type="NCBI Taxonomy" id="2748662"/>
    <lineage>
        <taxon>Bacteria</taxon>
        <taxon>Bacillati</taxon>
        <taxon>Cyanobacteriota</taxon>
        <taxon>Cyanophyceae</taxon>
        <taxon>Nostocales</taxon>
        <taxon>Scytonemataceae</taxon>
        <taxon>Iningainema tapete</taxon>
    </lineage>
</organism>
<dbReference type="PANTHER" id="PTHR35586">
    <property type="entry name" value="SLL1691 PROTEIN"/>
    <property type="match status" value="1"/>
</dbReference>
<dbReference type="AlphaFoldDB" id="A0A8J6XU82"/>
<proteinExistence type="predicted"/>
<protein>
    <submittedName>
        <fullName evidence="1">Rpn family recombination-promoting nuclease/putative transposase</fullName>
    </submittedName>
</protein>
<dbReference type="PANTHER" id="PTHR35586:SF2">
    <property type="entry name" value="SLL1542 PROTEIN"/>
    <property type="match status" value="1"/>
</dbReference>
<comment type="caution">
    <text evidence="1">The sequence shown here is derived from an EMBL/GenBank/DDBJ whole genome shotgun (WGS) entry which is preliminary data.</text>
</comment>
<dbReference type="InterPro" id="IPR010106">
    <property type="entry name" value="RpnA"/>
</dbReference>
<dbReference type="InterPro" id="IPR022573">
    <property type="entry name" value="DUF2887"/>
</dbReference>
<evidence type="ECO:0000313" key="2">
    <source>
        <dbReference type="Proteomes" id="UP000629098"/>
    </source>
</evidence>
<reference evidence="1" key="1">
    <citation type="submission" date="2020-09" db="EMBL/GenBank/DDBJ databases">
        <title>Iningainema tapete sp. nov. (Scytonemataceae, Cyanobacteria) from greenhouses in central Florida (USA) produces two types of nodularin with biosynthetic potential for microcystin-LR and anabaenopeptins.</title>
        <authorList>
            <person name="Berthold D.E."/>
            <person name="Lefler F.W."/>
            <person name="Huang I.-S."/>
            <person name="Abdulla H."/>
            <person name="Zimba P.V."/>
            <person name="Laughinghouse H.D. IV."/>
        </authorList>
    </citation>
    <scope>NUCLEOTIDE SEQUENCE</scope>
    <source>
        <strain evidence="1">BLCCT55</strain>
    </source>
</reference>
<accession>A0A8J6XU82</accession>
<evidence type="ECO:0000313" key="1">
    <source>
        <dbReference type="EMBL" id="MBD2778579.1"/>
    </source>
</evidence>
<sequence length="248" mass="28904">MVIRTAYHHIYGRTRIDGVFLPKLENENTTYFVEVQFQSDDEMYSRLFSEVCLYLRQNQPKNNWRAVVIHPTRSLDTGDIKHYQEYFASGRVSRIYIDELGEAESLPVGIATIKLVIENENTAIEKARQLINRTRQQIESPAQQRQLLELVETILVYKFLNMSREEIAAMFKISDIKQSRFYQEALKEARPEVRQEVEQEVRREVTQQVTQQVKLEAVPKFLALGLTVEQVAQALELSVEQVRLAAQN</sequence>
<dbReference type="NCBIfam" id="TIGR01784">
    <property type="entry name" value="T_den_put_tspse"/>
    <property type="match status" value="1"/>
</dbReference>
<gene>
    <name evidence="1" type="ORF">ICL16_42695</name>
</gene>